<dbReference type="OrthoDB" id="5876144at2759"/>
<feature type="transmembrane region" description="Helical" evidence="2">
    <location>
        <begin position="35"/>
        <end position="57"/>
    </location>
</feature>
<comment type="caution">
    <text evidence="3">The sequence shown here is derived from an EMBL/GenBank/DDBJ whole genome shotgun (WGS) entry which is preliminary data.</text>
</comment>
<name>A0A2A2LJC1_9BILA</name>
<organism evidence="3 4">
    <name type="scientific">Diploscapter pachys</name>
    <dbReference type="NCBI Taxonomy" id="2018661"/>
    <lineage>
        <taxon>Eukaryota</taxon>
        <taxon>Metazoa</taxon>
        <taxon>Ecdysozoa</taxon>
        <taxon>Nematoda</taxon>
        <taxon>Chromadorea</taxon>
        <taxon>Rhabditida</taxon>
        <taxon>Rhabditina</taxon>
        <taxon>Rhabditomorpha</taxon>
        <taxon>Rhabditoidea</taxon>
        <taxon>Rhabditidae</taxon>
        <taxon>Diploscapter</taxon>
    </lineage>
</organism>
<gene>
    <name evidence="3" type="ORF">WR25_14667</name>
</gene>
<feature type="compositionally biased region" description="Basic and acidic residues" evidence="1">
    <location>
        <begin position="75"/>
        <end position="86"/>
    </location>
</feature>
<evidence type="ECO:0000256" key="2">
    <source>
        <dbReference type="SAM" id="Phobius"/>
    </source>
</evidence>
<keyword evidence="2" id="KW-1133">Transmembrane helix</keyword>
<evidence type="ECO:0000313" key="3">
    <source>
        <dbReference type="EMBL" id="PAV86353.1"/>
    </source>
</evidence>
<feature type="region of interest" description="Disordered" evidence="1">
    <location>
        <begin position="1"/>
        <end position="24"/>
    </location>
</feature>
<keyword evidence="2" id="KW-0812">Transmembrane</keyword>
<feature type="compositionally biased region" description="Basic and acidic residues" evidence="1">
    <location>
        <begin position="253"/>
        <end position="263"/>
    </location>
</feature>
<protein>
    <submittedName>
        <fullName evidence="3">Uncharacterized protein</fullName>
    </submittedName>
</protein>
<keyword evidence="2" id="KW-0472">Membrane</keyword>
<dbReference type="AlphaFoldDB" id="A0A2A2LJC1"/>
<feature type="region of interest" description="Disordered" evidence="1">
    <location>
        <begin position="187"/>
        <end position="263"/>
    </location>
</feature>
<dbReference type="Proteomes" id="UP000218231">
    <property type="component" value="Unassembled WGS sequence"/>
</dbReference>
<proteinExistence type="predicted"/>
<feature type="compositionally biased region" description="Polar residues" evidence="1">
    <location>
        <begin position="192"/>
        <end position="204"/>
    </location>
</feature>
<dbReference type="EMBL" id="LIAE01006680">
    <property type="protein sequence ID" value="PAV86353.1"/>
    <property type="molecule type" value="Genomic_DNA"/>
</dbReference>
<reference evidence="3 4" key="1">
    <citation type="journal article" date="2017" name="Curr. Biol.">
        <title>Genome architecture and evolution of a unichromosomal asexual nematode.</title>
        <authorList>
            <person name="Fradin H."/>
            <person name="Zegar C."/>
            <person name="Gutwein M."/>
            <person name="Lucas J."/>
            <person name="Kovtun M."/>
            <person name="Corcoran D."/>
            <person name="Baugh L.R."/>
            <person name="Kiontke K."/>
            <person name="Gunsalus K."/>
            <person name="Fitch D.H."/>
            <person name="Piano F."/>
        </authorList>
    </citation>
    <scope>NUCLEOTIDE SEQUENCE [LARGE SCALE GENOMIC DNA]</scope>
    <source>
        <strain evidence="3">PF1309</strain>
    </source>
</reference>
<evidence type="ECO:0000313" key="4">
    <source>
        <dbReference type="Proteomes" id="UP000218231"/>
    </source>
</evidence>
<sequence>MDPRLEELPDYSDPDTPLEATTNIPPPCGDDYSNYLLVLVLFILCLALVMCLARILFMYCGYKRRRFEQPDDDRETARRQETEEITGHPFSYLATEAGRVNYGFVDPPPRYDQLFKDNAERTAAGSAAIDQAPPTYDEHVASARSNASANSAAHISVSNISSTVAPSMGMQHAGANSPIDIESPHASDIRRAQTSQGSNSSQGRIPQGAFGTSIPNFSLATDRSRAESLPPAYEDVSLNEESSTEDESQQRQTGREGRMSSRH</sequence>
<evidence type="ECO:0000256" key="1">
    <source>
        <dbReference type="SAM" id="MobiDB-lite"/>
    </source>
</evidence>
<feature type="region of interest" description="Disordered" evidence="1">
    <location>
        <begin position="69"/>
        <end position="90"/>
    </location>
</feature>
<accession>A0A2A2LJC1</accession>
<keyword evidence="4" id="KW-1185">Reference proteome</keyword>